<evidence type="ECO:0000313" key="2">
    <source>
        <dbReference type="Proteomes" id="UP000030428"/>
    </source>
</evidence>
<organism evidence="1 2">
    <name type="scientific">Candidatus Thiomargarita nelsonii</name>
    <dbReference type="NCBI Taxonomy" id="1003181"/>
    <lineage>
        <taxon>Bacteria</taxon>
        <taxon>Pseudomonadati</taxon>
        <taxon>Pseudomonadota</taxon>
        <taxon>Gammaproteobacteria</taxon>
        <taxon>Thiotrichales</taxon>
        <taxon>Thiotrichaceae</taxon>
        <taxon>Thiomargarita</taxon>
    </lineage>
</organism>
<protein>
    <submittedName>
        <fullName evidence="1">Uncharacterized protein</fullName>
    </submittedName>
</protein>
<proteinExistence type="predicted"/>
<evidence type="ECO:0000313" key="1">
    <source>
        <dbReference type="EMBL" id="KHD05055.2"/>
    </source>
</evidence>
<sequence length="120" mass="13729">MLFLYAEDSNYSSVYTTLKECRVIESSANNPDAEIDYFSEECPGREDYRIFLKGMDSRSWLVIKKGDKIIADFFEEIMENAPGNFPYVSGKLAEWRYKGKTPIAVIIAATQEMLKNTMAT</sequence>
<accession>A0A0A6P2F4</accession>
<name>A0A0A6P2F4_9GAMM</name>
<reference evidence="1 2" key="1">
    <citation type="journal article" date="2016" name="Front. Microbiol.">
        <title>Single-Cell (Meta-)Genomics of a Dimorphic Candidatus Thiomargarita nelsonii Reveals Genomic Plasticity.</title>
        <authorList>
            <person name="Flood B.E."/>
            <person name="Fliss P."/>
            <person name="Jones D.S."/>
            <person name="Dick G.J."/>
            <person name="Jain S."/>
            <person name="Kaster A.K."/>
            <person name="Winkel M."/>
            <person name="Mussmann M."/>
            <person name="Bailey J."/>
        </authorList>
    </citation>
    <scope>NUCLEOTIDE SEQUENCE [LARGE SCALE GENOMIC DNA]</scope>
    <source>
        <strain evidence="1">Hydrate Ridge</strain>
    </source>
</reference>
<comment type="caution">
    <text evidence="1">The sequence shown here is derived from an EMBL/GenBank/DDBJ whole genome shotgun (WGS) entry which is preliminary data.</text>
</comment>
<dbReference type="Proteomes" id="UP000030428">
    <property type="component" value="Unassembled WGS sequence"/>
</dbReference>
<gene>
    <name evidence="1" type="ORF">PN36_05680</name>
</gene>
<dbReference type="EMBL" id="JSZA02000015">
    <property type="protein sequence ID" value="KHD05055.2"/>
    <property type="molecule type" value="Genomic_DNA"/>
</dbReference>
<dbReference type="AlphaFoldDB" id="A0A0A6P2F4"/>
<keyword evidence="2" id="KW-1185">Reference proteome</keyword>